<dbReference type="GO" id="GO:0033698">
    <property type="term" value="C:Rpd3L complex"/>
    <property type="evidence" value="ECO:0007669"/>
    <property type="project" value="TreeGrafter"/>
</dbReference>
<dbReference type="Pfam" id="PF08595">
    <property type="entry name" value="RXT2_N"/>
    <property type="match status" value="1"/>
</dbReference>
<dbReference type="EMBL" id="AAVQ01000001">
    <property type="protein sequence ID" value="EAZ63479.2"/>
    <property type="molecule type" value="Genomic_DNA"/>
</dbReference>
<evidence type="ECO:0000256" key="1">
    <source>
        <dbReference type="SAM" id="MobiDB-lite"/>
    </source>
</evidence>
<keyword evidence="4" id="KW-1185">Reference proteome</keyword>
<dbReference type="OMA" id="YNGSEHN"/>
<proteinExistence type="predicted"/>
<dbReference type="GO" id="GO:0005829">
    <property type="term" value="C:cytosol"/>
    <property type="evidence" value="ECO:0007669"/>
    <property type="project" value="TreeGrafter"/>
</dbReference>
<dbReference type="AlphaFoldDB" id="A3GG93"/>
<protein>
    <recommendedName>
        <fullName evidence="2">Transcriptional regulatory protein RXT2 N-terminal domain-containing protein</fullName>
    </recommendedName>
</protein>
<dbReference type="PANTHER" id="PTHR28232">
    <property type="entry name" value="TRANSCRIPTIONAL REGULATORY PROTEIN RXT2"/>
    <property type="match status" value="1"/>
</dbReference>
<dbReference type="FunCoup" id="A3GG93">
    <property type="interactions" value="155"/>
</dbReference>
<feature type="region of interest" description="Disordered" evidence="1">
    <location>
        <begin position="19"/>
        <end position="38"/>
    </location>
</feature>
<sequence>MLDPTSLEIISRFKQAVLTRDSSSQSPNLATSNRGSKLMMPTATMDTLHSKVVEYDGVNHLVLTNDSIEKSNFRNKRKWNDFYGNARDELDEVEDEEDDEDEDDESNNDENEDDHPLKRLKIAEILAPLNHPSEIVSHPAISKTYKSQVLNKLATELIELIEVEQENLNCLNKLLQVLNGEDWFYLLEENLGLQEYDHGLDEDRSKNSEGSSKTNGSKAVENDLQAEQDEEVVDPFFALPEALKRYESHQVQFETDDELTVLKDELINYLQVSIQRQHEYIKNLSVLRNGIVRADRLKKDLHKWGKEMHDKKSS</sequence>
<dbReference type="RefSeq" id="XP_001387502.2">
    <property type="nucleotide sequence ID" value="XM_001387465.1"/>
</dbReference>
<dbReference type="GeneID" id="4851292"/>
<dbReference type="InterPro" id="IPR039602">
    <property type="entry name" value="Rxt2"/>
</dbReference>
<feature type="compositionally biased region" description="Polar residues" evidence="1">
    <location>
        <begin position="20"/>
        <end position="35"/>
    </location>
</feature>
<feature type="region of interest" description="Disordered" evidence="1">
    <location>
        <begin position="88"/>
        <end position="117"/>
    </location>
</feature>
<dbReference type="eggNOG" id="ENOG502QU3T">
    <property type="taxonomic scope" value="Eukaryota"/>
</dbReference>
<evidence type="ECO:0000259" key="2">
    <source>
        <dbReference type="Pfam" id="PF08595"/>
    </source>
</evidence>
<reference evidence="3 4" key="1">
    <citation type="journal article" date="2007" name="Nat. Biotechnol.">
        <title>Genome sequence of the lignocellulose-bioconverting and xylose-fermenting yeast Pichia stipitis.</title>
        <authorList>
            <person name="Jeffries T.W."/>
            <person name="Grigoriev I.V."/>
            <person name="Grimwood J."/>
            <person name="Laplaza J.M."/>
            <person name="Aerts A."/>
            <person name="Salamov A."/>
            <person name="Schmutz J."/>
            <person name="Lindquist E."/>
            <person name="Dehal P."/>
            <person name="Shapiro H."/>
            <person name="Jin Y.S."/>
            <person name="Passoth V."/>
            <person name="Richardson P.M."/>
        </authorList>
    </citation>
    <scope>NUCLEOTIDE SEQUENCE [LARGE SCALE GENOMIC DNA]</scope>
    <source>
        <strain evidence="4">ATCC 58785 / CBS 6054 / NBRC 10063 / NRRL Y-11545</strain>
    </source>
</reference>
<dbReference type="PANTHER" id="PTHR28232:SF1">
    <property type="entry name" value="TRANSCRIPTIONAL REGULATORY PROTEIN RXT2"/>
    <property type="match status" value="1"/>
</dbReference>
<feature type="domain" description="Transcriptional regulatory protein RXT2 N-terminal" evidence="2">
    <location>
        <begin position="32"/>
        <end position="181"/>
    </location>
</feature>
<evidence type="ECO:0000313" key="3">
    <source>
        <dbReference type="EMBL" id="EAZ63479.2"/>
    </source>
</evidence>
<feature type="region of interest" description="Disordered" evidence="1">
    <location>
        <begin position="201"/>
        <end position="220"/>
    </location>
</feature>
<dbReference type="HOGENOM" id="CLU_066299_0_0_1"/>
<name>A3GG93_PICST</name>
<dbReference type="STRING" id="322104.A3GG93"/>
<accession>A3GG93</accession>
<dbReference type="KEGG" id="pic:PICST_37825"/>
<dbReference type="OrthoDB" id="2405722at2759"/>
<comment type="caution">
    <text evidence="3">The sequence shown here is derived from an EMBL/GenBank/DDBJ whole genome shotgun (WGS) entry which is preliminary data.</text>
</comment>
<feature type="compositionally biased region" description="Acidic residues" evidence="1">
    <location>
        <begin position="89"/>
        <end position="113"/>
    </location>
</feature>
<dbReference type="InterPro" id="IPR013904">
    <property type="entry name" value="RXT2_N"/>
</dbReference>
<evidence type="ECO:0000313" key="4">
    <source>
        <dbReference type="Proteomes" id="UP000002258"/>
    </source>
</evidence>
<dbReference type="Proteomes" id="UP000002258">
    <property type="component" value="Chromosome 1"/>
</dbReference>
<dbReference type="InParanoid" id="A3GG93"/>
<organism evidence="3 4">
    <name type="scientific">Scheffersomyces stipitis (strain ATCC 58785 / CBS 6054 / NBRC 10063 / NRRL Y-11545)</name>
    <name type="common">Yeast</name>
    <name type="synonym">Pichia stipitis</name>
    <dbReference type="NCBI Taxonomy" id="322104"/>
    <lineage>
        <taxon>Eukaryota</taxon>
        <taxon>Fungi</taxon>
        <taxon>Dikarya</taxon>
        <taxon>Ascomycota</taxon>
        <taxon>Saccharomycotina</taxon>
        <taxon>Pichiomycetes</taxon>
        <taxon>Debaryomycetaceae</taxon>
        <taxon>Scheffersomyces</taxon>
    </lineage>
</organism>
<feature type="compositionally biased region" description="Polar residues" evidence="1">
    <location>
        <begin position="208"/>
        <end position="217"/>
    </location>
</feature>
<gene>
    <name evidence="3" type="primary">RXT2</name>
    <name evidence="3" type="ORF">PICST_37825</name>
</gene>